<dbReference type="KEGG" id="vcr:VC395_A0840"/>
<dbReference type="EMBL" id="CP000626">
    <property type="protein sequence ID" value="ABQ19359.1"/>
    <property type="molecule type" value="Genomic_DNA"/>
</dbReference>
<reference evidence="1 2" key="1">
    <citation type="submission" date="2007-03" db="EMBL/GenBank/DDBJ databases">
        <authorList>
            <person name="Heidelberg J."/>
        </authorList>
    </citation>
    <scope>NUCLEOTIDE SEQUENCE [LARGE SCALE GENOMIC DNA]</scope>
    <source>
        <strain evidence="2">ATCC 39541 / Classical Ogawa 395 / O395</strain>
    </source>
</reference>
<gene>
    <name evidence="1" type="ordered locus">VC0395_0418</name>
</gene>
<sequence length="48" mass="5646">MFVSVYKSPYSMTFLLQRIDDRFAAMPCGIKGVQKNMNEMKTFMQVYV</sequence>
<evidence type="ECO:0000313" key="1">
    <source>
        <dbReference type="EMBL" id="ABQ19359.1"/>
    </source>
</evidence>
<organism evidence="1 2">
    <name type="scientific">Vibrio cholerae serotype O1 (strain ATCC 39541 / Classical Ogawa 395 / O395)</name>
    <dbReference type="NCBI Taxonomy" id="345073"/>
    <lineage>
        <taxon>Bacteria</taxon>
        <taxon>Pseudomonadati</taxon>
        <taxon>Pseudomonadota</taxon>
        <taxon>Gammaproteobacteria</taxon>
        <taxon>Vibrionales</taxon>
        <taxon>Vibrionaceae</taxon>
        <taxon>Vibrio</taxon>
    </lineage>
</organism>
<protein>
    <submittedName>
        <fullName evidence="1">Uncharacterized protein</fullName>
    </submittedName>
</protein>
<dbReference type="PATRIC" id="fig|345073.21.peg.3571"/>
<proteinExistence type="predicted"/>
<name>A0A0H3AG51_VIBC3</name>
<dbReference type="AlphaFoldDB" id="A0A0H3AG51"/>
<accession>A0A0H3AG51</accession>
<evidence type="ECO:0000313" key="2">
    <source>
        <dbReference type="Proteomes" id="UP000000249"/>
    </source>
</evidence>
<dbReference type="Proteomes" id="UP000000249">
    <property type="component" value="Chromosome 2"/>
</dbReference>
<dbReference type="KEGG" id="vco:VC0395_0418"/>